<feature type="compositionally biased region" description="Basic and acidic residues" evidence="1">
    <location>
        <begin position="59"/>
        <end position="68"/>
    </location>
</feature>
<reference evidence="2 3" key="1">
    <citation type="submission" date="2020-02" db="EMBL/GenBank/DDBJ databases">
        <authorList>
            <person name="Ferguson B K."/>
        </authorList>
    </citation>
    <scope>NUCLEOTIDE SEQUENCE [LARGE SCALE GENOMIC DNA]</scope>
</reference>
<gene>
    <name evidence="2" type="ORF">NTEN_LOCUS11318</name>
</gene>
<dbReference type="AlphaFoldDB" id="A0A6H5GTA3"/>
<protein>
    <submittedName>
        <fullName evidence="2">Uncharacterized protein</fullName>
    </submittedName>
</protein>
<name>A0A6H5GTA3_9HEMI</name>
<keyword evidence="3" id="KW-1185">Reference proteome</keyword>
<proteinExistence type="predicted"/>
<feature type="region of interest" description="Disordered" evidence="1">
    <location>
        <begin position="1"/>
        <end position="103"/>
    </location>
</feature>
<sequence length="103" mass="11174">MFADVNIGSSICHQQKPSSALGGENQNRTSGVRIRHATADHPWSRPASQLSGTQPARRARCERGERNVRHSANQSLRSSRSGPPPTARAVSFNSRMGQDVPLS</sequence>
<feature type="non-terminal residue" evidence="2">
    <location>
        <position position="103"/>
    </location>
</feature>
<accession>A0A6H5GTA3</accession>
<dbReference type="EMBL" id="CADCXU010016622">
    <property type="protein sequence ID" value="CAB0005841.1"/>
    <property type="molecule type" value="Genomic_DNA"/>
</dbReference>
<evidence type="ECO:0000256" key="1">
    <source>
        <dbReference type="SAM" id="MobiDB-lite"/>
    </source>
</evidence>
<evidence type="ECO:0000313" key="2">
    <source>
        <dbReference type="EMBL" id="CAB0005841.1"/>
    </source>
</evidence>
<dbReference type="Proteomes" id="UP000479000">
    <property type="component" value="Unassembled WGS sequence"/>
</dbReference>
<organism evidence="2 3">
    <name type="scientific">Nesidiocoris tenuis</name>
    <dbReference type="NCBI Taxonomy" id="355587"/>
    <lineage>
        <taxon>Eukaryota</taxon>
        <taxon>Metazoa</taxon>
        <taxon>Ecdysozoa</taxon>
        <taxon>Arthropoda</taxon>
        <taxon>Hexapoda</taxon>
        <taxon>Insecta</taxon>
        <taxon>Pterygota</taxon>
        <taxon>Neoptera</taxon>
        <taxon>Paraneoptera</taxon>
        <taxon>Hemiptera</taxon>
        <taxon>Heteroptera</taxon>
        <taxon>Panheteroptera</taxon>
        <taxon>Cimicomorpha</taxon>
        <taxon>Miridae</taxon>
        <taxon>Dicyphina</taxon>
        <taxon>Nesidiocoris</taxon>
    </lineage>
</organism>
<evidence type="ECO:0000313" key="3">
    <source>
        <dbReference type="Proteomes" id="UP000479000"/>
    </source>
</evidence>
<feature type="compositionally biased region" description="Polar residues" evidence="1">
    <location>
        <begin position="70"/>
        <end position="81"/>
    </location>
</feature>
<feature type="compositionally biased region" description="Polar residues" evidence="1">
    <location>
        <begin position="7"/>
        <end position="30"/>
    </location>
</feature>